<reference evidence="3 4" key="1">
    <citation type="submission" date="2020-12" db="EMBL/GenBank/DDBJ databases">
        <title>Aureibaculum luteum sp. nov. and Aureibaculum flavum sp. nov., novel members of the family Flavobacteriaceae isolated from Antarctic intertidal sediments.</title>
        <authorList>
            <person name="He X."/>
            <person name="Zhang X."/>
        </authorList>
    </citation>
    <scope>NUCLEOTIDE SEQUENCE [LARGE SCALE GENOMIC DNA]</scope>
    <source>
        <strain evidence="3 4">A20</strain>
    </source>
</reference>
<sequence length="410" mass="47627">MKEKELIPQLFKTEYRKIISVLCKLFGIVHIEIAEDIANDTFLLASETWGLKGIPENPTAWLYTVAKNKTRDYFKRIKIFNEKVQIELRNTQSLSHEMELDLSDKNINDSQLQMLFAICNPINSNESQIALALRILCGFGIDEIANALLSTKETINKRLYRAKLILRKNNVALSFPSNIDLEKRLDNVLSILYLLFNEGYYSSTATNTISRELCFEAMRLLYILTENDKTNTPKVNALMALFCFHSSRFDARFDHIGQQVIYEKQDKTQWNFELIKKGETYLNISAKRKQISKYHLEAGIAFWHTRTKVSENEKWNNILQLYNRLLQIEYSPIAALNRTFALAMADNKKTALKQALKINLKHNHLYHSLLAELYTGIDKQKVIEHLDLAIKLTKSENDRLLLKNKRDAMN</sequence>
<dbReference type="InterPro" id="IPR013324">
    <property type="entry name" value="RNA_pol_sigma_r3/r4-like"/>
</dbReference>
<dbReference type="RefSeq" id="WP_198842407.1">
    <property type="nucleotide sequence ID" value="NZ_JAEHFJ010000009.1"/>
</dbReference>
<gene>
    <name evidence="3" type="ORF">JBL43_15955</name>
</gene>
<dbReference type="EMBL" id="JAEHFJ010000009">
    <property type="protein sequence ID" value="MBJ2175748.1"/>
    <property type="molecule type" value="Genomic_DNA"/>
</dbReference>
<feature type="domain" description="RNA polymerase sigma-70 region 2" evidence="1">
    <location>
        <begin position="10"/>
        <end position="76"/>
    </location>
</feature>
<dbReference type="InterPro" id="IPR046531">
    <property type="entry name" value="DUF6596"/>
</dbReference>
<feature type="domain" description="DUF6596" evidence="2">
    <location>
        <begin position="184"/>
        <end position="284"/>
    </location>
</feature>
<dbReference type="InterPro" id="IPR013325">
    <property type="entry name" value="RNA_pol_sigma_r2"/>
</dbReference>
<dbReference type="SUPFAM" id="SSF88659">
    <property type="entry name" value="Sigma3 and sigma4 domains of RNA polymerase sigma factors"/>
    <property type="match status" value="1"/>
</dbReference>
<evidence type="ECO:0000259" key="2">
    <source>
        <dbReference type="Pfam" id="PF20239"/>
    </source>
</evidence>
<dbReference type="InterPro" id="IPR007627">
    <property type="entry name" value="RNA_pol_sigma70_r2"/>
</dbReference>
<proteinExistence type="predicted"/>
<dbReference type="Proteomes" id="UP000623301">
    <property type="component" value="Unassembled WGS sequence"/>
</dbReference>
<dbReference type="PANTHER" id="PTHR47756">
    <property type="entry name" value="BLL6612 PROTEIN-RELATED"/>
    <property type="match status" value="1"/>
</dbReference>
<organism evidence="3 4">
    <name type="scientific">Aureibaculum flavum</name>
    <dbReference type="NCBI Taxonomy" id="2795986"/>
    <lineage>
        <taxon>Bacteria</taxon>
        <taxon>Pseudomonadati</taxon>
        <taxon>Bacteroidota</taxon>
        <taxon>Flavobacteriia</taxon>
        <taxon>Flavobacteriales</taxon>
        <taxon>Flavobacteriaceae</taxon>
        <taxon>Aureibaculum</taxon>
    </lineage>
</organism>
<dbReference type="SUPFAM" id="SSF88946">
    <property type="entry name" value="Sigma2 domain of RNA polymerase sigma factors"/>
    <property type="match status" value="1"/>
</dbReference>
<dbReference type="Pfam" id="PF20239">
    <property type="entry name" value="DUF6596"/>
    <property type="match status" value="1"/>
</dbReference>
<evidence type="ECO:0000259" key="1">
    <source>
        <dbReference type="Pfam" id="PF04542"/>
    </source>
</evidence>
<keyword evidence="4" id="KW-1185">Reference proteome</keyword>
<dbReference type="PANTHER" id="PTHR47756:SF2">
    <property type="entry name" value="BLL6612 PROTEIN"/>
    <property type="match status" value="1"/>
</dbReference>
<dbReference type="Gene3D" id="1.10.1740.10">
    <property type="match status" value="1"/>
</dbReference>
<evidence type="ECO:0000313" key="4">
    <source>
        <dbReference type="Proteomes" id="UP000623301"/>
    </source>
</evidence>
<protein>
    <submittedName>
        <fullName evidence="3">RNA polymerase subunit sigma</fullName>
    </submittedName>
</protein>
<accession>A0ABS0WUY0</accession>
<dbReference type="Pfam" id="PF04542">
    <property type="entry name" value="Sigma70_r2"/>
    <property type="match status" value="1"/>
</dbReference>
<comment type="caution">
    <text evidence="3">The sequence shown here is derived from an EMBL/GenBank/DDBJ whole genome shotgun (WGS) entry which is preliminary data.</text>
</comment>
<evidence type="ECO:0000313" key="3">
    <source>
        <dbReference type="EMBL" id="MBJ2175748.1"/>
    </source>
</evidence>
<name>A0ABS0WUY0_9FLAO</name>